<dbReference type="GO" id="GO:0006412">
    <property type="term" value="P:translation"/>
    <property type="evidence" value="ECO:0007669"/>
    <property type="project" value="TreeGrafter"/>
</dbReference>
<evidence type="ECO:0000313" key="4">
    <source>
        <dbReference type="Proteomes" id="UP000290909"/>
    </source>
</evidence>
<dbReference type="EMBL" id="LR215050">
    <property type="protein sequence ID" value="VEU83087.1"/>
    <property type="molecule type" value="Genomic_DNA"/>
</dbReference>
<dbReference type="SMART" id="SM00316">
    <property type="entry name" value="S1"/>
    <property type="match status" value="1"/>
</dbReference>
<name>A0A449BL75_9MOLU</name>
<comment type="function">
    <text evidence="1">Binds mRNA; thus facilitating recognition of the initiation point. It is needed to translate mRNA with a short Shine-Dalgarno (SD) purine-rich sequence.</text>
</comment>
<organism evidence="3 4">
    <name type="scientific">Acholeplasma hippikon</name>
    <dbReference type="NCBI Taxonomy" id="264636"/>
    <lineage>
        <taxon>Bacteria</taxon>
        <taxon>Bacillati</taxon>
        <taxon>Mycoplasmatota</taxon>
        <taxon>Mollicutes</taxon>
        <taxon>Acholeplasmatales</taxon>
        <taxon>Acholeplasmataceae</taxon>
        <taxon>Acholeplasma</taxon>
    </lineage>
</organism>
<dbReference type="KEGG" id="ahk:NCTC10172_01137"/>
<dbReference type="Proteomes" id="UP000290909">
    <property type="component" value="Chromosome"/>
</dbReference>
<evidence type="ECO:0000259" key="2">
    <source>
        <dbReference type="PROSITE" id="PS50126"/>
    </source>
</evidence>
<evidence type="ECO:0000256" key="1">
    <source>
        <dbReference type="ARBA" id="ARBA00025604"/>
    </source>
</evidence>
<dbReference type="InterPro" id="IPR003029">
    <property type="entry name" value="S1_domain"/>
</dbReference>
<evidence type="ECO:0000313" key="3">
    <source>
        <dbReference type="EMBL" id="VEU83087.1"/>
    </source>
</evidence>
<dbReference type="InterPro" id="IPR012340">
    <property type="entry name" value="NA-bd_OB-fold"/>
</dbReference>
<dbReference type="FunFam" id="2.40.50.140:FF:000103">
    <property type="entry name" value="protein RRP5 homolog"/>
    <property type="match status" value="1"/>
</dbReference>
<dbReference type="SUPFAM" id="SSF50249">
    <property type="entry name" value="Nucleic acid-binding proteins"/>
    <property type="match status" value="1"/>
</dbReference>
<sequence>MEKGIILSCKITGIQSYGVFVEYEDYQGLIHISEVSDRFVADINKLFNVGDFVNAKVIDFDDATKKLQLSYKQAQQVNQRVSQQVDIKIGFRSIEKKRNEWINQKKEEIKWV</sequence>
<keyword evidence="4" id="KW-1185">Reference proteome</keyword>
<dbReference type="GO" id="GO:0003735">
    <property type="term" value="F:structural constituent of ribosome"/>
    <property type="evidence" value="ECO:0007669"/>
    <property type="project" value="TreeGrafter"/>
</dbReference>
<dbReference type="Gene3D" id="2.40.50.140">
    <property type="entry name" value="Nucleic acid-binding proteins"/>
    <property type="match status" value="1"/>
</dbReference>
<protein>
    <submittedName>
        <fullName evidence="3">General stress protein 13</fullName>
    </submittedName>
</protein>
<feature type="domain" description="S1 motif" evidence="2">
    <location>
        <begin position="4"/>
        <end position="72"/>
    </location>
</feature>
<dbReference type="STRING" id="1408416.GCA_000702765_01313"/>
<gene>
    <name evidence="3" type="primary">yugI</name>
    <name evidence="3" type="ORF">NCTC10172_01137</name>
</gene>
<accession>A0A449BL75</accession>
<dbReference type="GO" id="GO:0003729">
    <property type="term" value="F:mRNA binding"/>
    <property type="evidence" value="ECO:0007669"/>
    <property type="project" value="TreeGrafter"/>
</dbReference>
<proteinExistence type="predicted"/>
<reference evidence="3 4" key="1">
    <citation type="submission" date="2019-01" db="EMBL/GenBank/DDBJ databases">
        <authorList>
            <consortium name="Pathogen Informatics"/>
        </authorList>
    </citation>
    <scope>NUCLEOTIDE SEQUENCE [LARGE SCALE GENOMIC DNA]</scope>
    <source>
        <strain evidence="3 4">NCTC10172</strain>
    </source>
</reference>
<dbReference type="PROSITE" id="PS50126">
    <property type="entry name" value="S1"/>
    <property type="match status" value="1"/>
</dbReference>
<dbReference type="CDD" id="cd00164">
    <property type="entry name" value="S1_like"/>
    <property type="match status" value="1"/>
</dbReference>
<dbReference type="InterPro" id="IPR050437">
    <property type="entry name" value="Ribos_protein_bS1-like"/>
</dbReference>
<dbReference type="Pfam" id="PF00575">
    <property type="entry name" value="S1"/>
    <property type="match status" value="1"/>
</dbReference>
<dbReference type="AlphaFoldDB" id="A0A449BL75"/>
<dbReference type="PANTHER" id="PTHR10724">
    <property type="entry name" value="30S RIBOSOMAL PROTEIN S1"/>
    <property type="match status" value="1"/>
</dbReference>
<dbReference type="PANTHER" id="PTHR10724:SF10">
    <property type="entry name" value="S1 RNA-BINDING DOMAIN-CONTAINING PROTEIN 1"/>
    <property type="match status" value="1"/>
</dbReference>